<dbReference type="GO" id="GO:0008270">
    <property type="term" value="F:zinc ion binding"/>
    <property type="evidence" value="ECO:0007669"/>
    <property type="project" value="UniProtKB-KW"/>
</dbReference>
<evidence type="ECO:0000256" key="5">
    <source>
        <dbReference type="ARBA" id="ARBA00022833"/>
    </source>
</evidence>
<dbReference type="InterPro" id="IPR052035">
    <property type="entry name" value="ZnF_BED_domain_contain"/>
</dbReference>
<keyword evidence="5" id="KW-0862">Zinc</keyword>
<dbReference type="Proteomes" id="UP001152523">
    <property type="component" value="Unassembled WGS sequence"/>
</dbReference>
<keyword evidence="6" id="KW-0805">Transcription regulation</keyword>
<feature type="compositionally biased region" description="Polar residues" evidence="11">
    <location>
        <begin position="1"/>
        <end position="25"/>
    </location>
</feature>
<gene>
    <name evidence="13" type="ORF">CEPIT_LOCUS32693</name>
    <name evidence="14" type="ORF">CEPIT_LOCUS41180</name>
</gene>
<reference evidence="14" key="1">
    <citation type="submission" date="2022-07" db="EMBL/GenBank/DDBJ databases">
        <authorList>
            <person name="Macas J."/>
            <person name="Novak P."/>
            <person name="Neumann P."/>
        </authorList>
    </citation>
    <scope>NUCLEOTIDE SEQUENCE</scope>
</reference>
<comment type="subcellular location">
    <subcellularLocation>
        <location evidence="1">Nucleus</location>
    </subcellularLocation>
</comment>
<feature type="region of interest" description="Disordered" evidence="11">
    <location>
        <begin position="1"/>
        <end position="64"/>
    </location>
</feature>
<dbReference type="EMBL" id="CAMAPF010000975">
    <property type="protein sequence ID" value="CAH9133111.1"/>
    <property type="molecule type" value="Genomic_DNA"/>
</dbReference>
<dbReference type="EMBL" id="CAMAPF010001060">
    <property type="protein sequence ID" value="CAH9144098.1"/>
    <property type="molecule type" value="Genomic_DNA"/>
</dbReference>
<dbReference type="GO" id="GO:0003677">
    <property type="term" value="F:DNA binding"/>
    <property type="evidence" value="ECO:0007669"/>
    <property type="project" value="UniProtKB-KW"/>
</dbReference>
<evidence type="ECO:0000313" key="14">
    <source>
        <dbReference type="EMBL" id="CAH9144098.1"/>
    </source>
</evidence>
<evidence type="ECO:0000256" key="3">
    <source>
        <dbReference type="ARBA" id="ARBA00022723"/>
    </source>
</evidence>
<evidence type="ECO:0000313" key="15">
    <source>
        <dbReference type="Proteomes" id="UP001152523"/>
    </source>
</evidence>
<dbReference type="SUPFAM" id="SSF53098">
    <property type="entry name" value="Ribonuclease H-like"/>
    <property type="match status" value="1"/>
</dbReference>
<dbReference type="SMART" id="SM00614">
    <property type="entry name" value="ZnF_BED"/>
    <property type="match status" value="1"/>
</dbReference>
<keyword evidence="8" id="KW-0804">Transcription</keyword>
<evidence type="ECO:0000256" key="10">
    <source>
        <dbReference type="PROSITE-ProRule" id="PRU00027"/>
    </source>
</evidence>
<dbReference type="GO" id="GO:0005634">
    <property type="term" value="C:nucleus"/>
    <property type="evidence" value="ECO:0007669"/>
    <property type="project" value="UniProtKB-SubCell"/>
</dbReference>
<dbReference type="InterPro" id="IPR012337">
    <property type="entry name" value="RNaseH-like_sf"/>
</dbReference>
<dbReference type="PANTHER" id="PTHR46481">
    <property type="entry name" value="ZINC FINGER BED DOMAIN-CONTAINING PROTEIN 4"/>
    <property type="match status" value="1"/>
</dbReference>
<feature type="domain" description="BED-type" evidence="12">
    <location>
        <begin position="82"/>
        <end position="138"/>
    </location>
</feature>
<evidence type="ECO:0000259" key="12">
    <source>
        <dbReference type="PROSITE" id="PS50808"/>
    </source>
</evidence>
<evidence type="ECO:0000256" key="8">
    <source>
        <dbReference type="ARBA" id="ARBA00023163"/>
    </source>
</evidence>
<keyword evidence="7" id="KW-0238">DNA-binding</keyword>
<evidence type="ECO:0000256" key="9">
    <source>
        <dbReference type="ARBA" id="ARBA00023242"/>
    </source>
</evidence>
<keyword evidence="4 10" id="KW-0863">Zinc-finger</keyword>
<dbReference type="InterPro" id="IPR008906">
    <property type="entry name" value="HATC_C_dom"/>
</dbReference>
<dbReference type="PANTHER" id="PTHR46481:SF10">
    <property type="entry name" value="ZINC FINGER BED DOMAIN-CONTAINING PROTEIN 39"/>
    <property type="match status" value="1"/>
</dbReference>
<dbReference type="InterPro" id="IPR003656">
    <property type="entry name" value="Znf_BED"/>
</dbReference>
<evidence type="ECO:0000256" key="2">
    <source>
        <dbReference type="ARBA" id="ARBA00011738"/>
    </source>
</evidence>
<dbReference type="SUPFAM" id="SSF140996">
    <property type="entry name" value="Hermes dimerisation domain"/>
    <property type="match status" value="1"/>
</dbReference>
<dbReference type="GO" id="GO:0046983">
    <property type="term" value="F:protein dimerization activity"/>
    <property type="evidence" value="ECO:0007669"/>
    <property type="project" value="InterPro"/>
</dbReference>
<evidence type="ECO:0000256" key="4">
    <source>
        <dbReference type="ARBA" id="ARBA00022771"/>
    </source>
</evidence>
<evidence type="ECO:0000256" key="6">
    <source>
        <dbReference type="ARBA" id="ARBA00023015"/>
    </source>
</evidence>
<dbReference type="Gene3D" id="1.10.10.1070">
    <property type="entry name" value="Zinc finger, BED domain-containing"/>
    <property type="match status" value="1"/>
</dbReference>
<dbReference type="PROSITE" id="PS50808">
    <property type="entry name" value="ZF_BED"/>
    <property type="match status" value="1"/>
</dbReference>
<name>A0AAV0G939_9ASTE</name>
<proteinExistence type="predicted"/>
<keyword evidence="3" id="KW-0479">Metal-binding</keyword>
<evidence type="ECO:0000256" key="7">
    <source>
        <dbReference type="ARBA" id="ARBA00023125"/>
    </source>
</evidence>
<sequence>MKRSRSSLTSKGSTASNKLNTTTSDCEGAGQDDSVNETPSSNPHVPAKDSDRSDNNLSGNVSETIDLGGMTEEEYLESLKKNERAAIWGHFTRRFELGKIKAFCHYCKHKGFAAHPKINGTTALINHLEKCNEYPPNKELRSKRQKVFTYGKSKDLVVIGCTQEEITKACVQMVVLDELPFSHVEGEGFRYFCRVACPHWKVPSRKTIARDVLNLFYSEKTKLKSDLSSYRVCLTTDTWTSIQNINYMVLTAHFIDRNWMLHKRILNFCVIPNHKGESVAKLLEECLVEWGIEKILTITVDNASSNDVGLKDLIKRISSWRVENVLLHEGKNLHMRCVAHILNLIVNDGLGLLNKCIQSIRNAVRYARSSPQRLEMFRNCVERVKIESKGLVIMDVPTRWNSTFLMLQAALKFRKAFDRLIEDDGHYLGYFIGEKQEKIREGPPFDDDWQKAEVFANFLRPFYEVTLKVCCSNTPTVHTVFGDLVKIQGLLKETGSSLLSSISTPMQAKYDKYWGSIDKVNEYLLVAMVLDPRHKLEKVEDYLELIHGEGDKRVEPAIASVKAFLYDLQSMYMSSASLSSQISQSSVGDDVNTSTVAVVNTPSTMTQVEIKLAEKEQRRRAKKAGSINNDVDRYLLDSIEGDDNSDFDILNWWRVNGVCKYPILAYIARDILAIPVSTIASESCFSTSGRVIDPFRSSLSPKMVEALICTQNWLTSTHVALHHEPTIEEMEFCEEIEKELLSGQRAESTKLPPRTRK</sequence>
<comment type="caution">
    <text evidence="14">The sequence shown here is derived from an EMBL/GenBank/DDBJ whole genome shotgun (WGS) entry which is preliminary data.</text>
</comment>
<protein>
    <recommendedName>
        <fullName evidence="12">BED-type domain-containing protein</fullName>
    </recommendedName>
</protein>
<evidence type="ECO:0000256" key="1">
    <source>
        <dbReference type="ARBA" id="ARBA00004123"/>
    </source>
</evidence>
<keyword evidence="15" id="KW-1185">Reference proteome</keyword>
<accession>A0AAV0G939</accession>
<keyword evidence="9" id="KW-0539">Nucleus</keyword>
<organism evidence="14 15">
    <name type="scientific">Cuscuta epithymum</name>
    <dbReference type="NCBI Taxonomy" id="186058"/>
    <lineage>
        <taxon>Eukaryota</taxon>
        <taxon>Viridiplantae</taxon>
        <taxon>Streptophyta</taxon>
        <taxon>Embryophyta</taxon>
        <taxon>Tracheophyta</taxon>
        <taxon>Spermatophyta</taxon>
        <taxon>Magnoliopsida</taxon>
        <taxon>eudicotyledons</taxon>
        <taxon>Gunneridae</taxon>
        <taxon>Pentapetalae</taxon>
        <taxon>asterids</taxon>
        <taxon>lamiids</taxon>
        <taxon>Solanales</taxon>
        <taxon>Convolvulaceae</taxon>
        <taxon>Cuscuteae</taxon>
        <taxon>Cuscuta</taxon>
        <taxon>Cuscuta subgen. Cuscuta</taxon>
    </lineage>
</organism>
<evidence type="ECO:0000256" key="11">
    <source>
        <dbReference type="SAM" id="MobiDB-lite"/>
    </source>
</evidence>
<dbReference type="Pfam" id="PF05699">
    <property type="entry name" value="Dimer_Tnp_hAT"/>
    <property type="match status" value="1"/>
</dbReference>
<dbReference type="Pfam" id="PF14372">
    <property type="entry name" value="hAT-like_RNase-H"/>
    <property type="match status" value="1"/>
</dbReference>
<evidence type="ECO:0000313" key="13">
    <source>
        <dbReference type="EMBL" id="CAH9133111.1"/>
    </source>
</evidence>
<comment type="subunit">
    <text evidence="2">Homodimer.</text>
</comment>
<dbReference type="AlphaFoldDB" id="A0AAV0G939"/>
<dbReference type="InterPro" id="IPR025525">
    <property type="entry name" value="hAT-like_transposase_RNase-H"/>
</dbReference>